<keyword evidence="3" id="KW-1185">Reference proteome</keyword>
<keyword evidence="1" id="KW-1133">Transmembrane helix</keyword>
<dbReference type="RefSeq" id="WP_068592321.1">
    <property type="nucleotide sequence ID" value="NZ_LRXL01000037.1"/>
</dbReference>
<feature type="transmembrane region" description="Helical" evidence="1">
    <location>
        <begin position="30"/>
        <end position="51"/>
    </location>
</feature>
<evidence type="ECO:0000313" key="3">
    <source>
        <dbReference type="Proteomes" id="UP000077013"/>
    </source>
</evidence>
<dbReference type="Proteomes" id="UP000077013">
    <property type="component" value="Unassembled WGS sequence"/>
</dbReference>
<accession>A0A167HRJ5</accession>
<protein>
    <recommendedName>
        <fullName evidence="4">Metal-dependent hydrolase</fullName>
    </recommendedName>
</protein>
<reference evidence="2 3" key="1">
    <citation type="submission" date="2016-02" db="EMBL/GenBank/DDBJ databases">
        <title>Ulvibacter sp. LPB0005, isolated from Thais luteostoma.</title>
        <authorList>
            <person name="Shin S.-K."/>
            <person name="Yi H."/>
        </authorList>
    </citation>
    <scope>NUCLEOTIDE SEQUENCE [LARGE SCALE GENOMIC DNA]</scope>
    <source>
        <strain evidence="2 3">LPB0005</strain>
    </source>
</reference>
<feature type="transmembrane region" description="Helical" evidence="1">
    <location>
        <begin position="57"/>
        <end position="78"/>
    </location>
</feature>
<keyword evidence="1" id="KW-0812">Transmembrane</keyword>
<organism evidence="2 3">
    <name type="scientific">Cochleicola gelatinilyticus</name>
    <dbReference type="NCBI Taxonomy" id="1763537"/>
    <lineage>
        <taxon>Bacteria</taxon>
        <taxon>Pseudomonadati</taxon>
        <taxon>Bacteroidota</taxon>
        <taxon>Flavobacteriia</taxon>
        <taxon>Flavobacteriales</taxon>
        <taxon>Flavobacteriaceae</taxon>
        <taxon>Cochleicola</taxon>
    </lineage>
</organism>
<evidence type="ECO:0000256" key="1">
    <source>
        <dbReference type="SAM" id="Phobius"/>
    </source>
</evidence>
<sequence>MLQTIFHYSFHFLLPGAIAWFFFRRNWKIAWLIMIATMLVDLDHLLASPIFKPNRCSINFHLLHTYPAIVGYGVLFCFKKTRVVAVGLLLHMVTDGLDCLWMR</sequence>
<evidence type="ECO:0008006" key="4">
    <source>
        <dbReference type="Google" id="ProtNLM"/>
    </source>
</evidence>
<dbReference type="OrthoDB" id="289051at2"/>
<dbReference type="AlphaFoldDB" id="A0A167HRJ5"/>
<evidence type="ECO:0000313" key="2">
    <source>
        <dbReference type="EMBL" id="OAB78889.1"/>
    </source>
</evidence>
<name>A0A167HRJ5_9FLAO</name>
<feature type="transmembrane region" description="Helical" evidence="1">
    <location>
        <begin position="6"/>
        <end position="23"/>
    </location>
</feature>
<gene>
    <name evidence="2" type="ORF">ULVI_09930</name>
</gene>
<proteinExistence type="predicted"/>
<keyword evidence="1" id="KW-0472">Membrane</keyword>
<comment type="caution">
    <text evidence="2">The sequence shown here is derived from an EMBL/GenBank/DDBJ whole genome shotgun (WGS) entry which is preliminary data.</text>
</comment>
<dbReference type="EMBL" id="LRXL01000037">
    <property type="protein sequence ID" value="OAB78889.1"/>
    <property type="molecule type" value="Genomic_DNA"/>
</dbReference>
<dbReference type="InterPro" id="IPR046125">
    <property type="entry name" value="DUF6122"/>
</dbReference>
<dbReference type="STRING" id="1763537.ULVI_09930"/>
<dbReference type="Pfam" id="PF19617">
    <property type="entry name" value="DUF6122"/>
    <property type="match status" value="1"/>
</dbReference>